<dbReference type="Proteomes" id="UP000828251">
    <property type="component" value="Unassembled WGS sequence"/>
</dbReference>
<dbReference type="AlphaFoldDB" id="A0A9D3VGI9"/>
<evidence type="ECO:0000313" key="4">
    <source>
        <dbReference type="Proteomes" id="UP000828251"/>
    </source>
</evidence>
<organism evidence="3 4">
    <name type="scientific">Gossypium stocksii</name>
    <dbReference type="NCBI Taxonomy" id="47602"/>
    <lineage>
        <taxon>Eukaryota</taxon>
        <taxon>Viridiplantae</taxon>
        <taxon>Streptophyta</taxon>
        <taxon>Embryophyta</taxon>
        <taxon>Tracheophyta</taxon>
        <taxon>Spermatophyta</taxon>
        <taxon>Magnoliopsida</taxon>
        <taxon>eudicotyledons</taxon>
        <taxon>Gunneridae</taxon>
        <taxon>Pentapetalae</taxon>
        <taxon>rosids</taxon>
        <taxon>malvids</taxon>
        <taxon>Malvales</taxon>
        <taxon>Malvaceae</taxon>
        <taxon>Malvoideae</taxon>
        <taxon>Gossypium</taxon>
    </lineage>
</organism>
<name>A0A9D3VGI9_9ROSI</name>
<dbReference type="EMBL" id="JAIQCV010000007">
    <property type="protein sequence ID" value="KAH1082955.1"/>
    <property type="molecule type" value="Genomic_DNA"/>
</dbReference>
<proteinExistence type="predicted"/>
<sequence length="100" mass="11313">MQAHLLLLICCGPFNARRVDLDALYNIIDDQLEFDVRFPSRSEWEECTYKWRNCKDFYLGEDPSETSVATANKGDNSKTSEGSVGENEASSNLEEANDMP</sequence>
<protein>
    <recommendedName>
        <fullName evidence="5">CW-type domain-containing protein</fullName>
    </recommendedName>
</protein>
<feature type="chain" id="PRO_5038537529" description="CW-type domain-containing protein" evidence="2">
    <location>
        <begin position="17"/>
        <end position="100"/>
    </location>
</feature>
<reference evidence="3 4" key="1">
    <citation type="journal article" date="2021" name="Plant Biotechnol. J.">
        <title>Multi-omics assisted identification of the key and species-specific regulatory components of drought-tolerant mechanisms in Gossypium stocksii.</title>
        <authorList>
            <person name="Yu D."/>
            <person name="Ke L."/>
            <person name="Zhang D."/>
            <person name="Wu Y."/>
            <person name="Sun Y."/>
            <person name="Mei J."/>
            <person name="Sun J."/>
            <person name="Sun Y."/>
        </authorList>
    </citation>
    <scope>NUCLEOTIDE SEQUENCE [LARGE SCALE GENOMIC DNA]</scope>
    <source>
        <strain evidence="4">cv. E1</strain>
        <tissue evidence="3">Leaf</tissue>
    </source>
</reference>
<evidence type="ECO:0000313" key="3">
    <source>
        <dbReference type="EMBL" id="KAH1082955.1"/>
    </source>
</evidence>
<gene>
    <name evidence="3" type="ORF">J1N35_022716</name>
</gene>
<evidence type="ECO:0008006" key="5">
    <source>
        <dbReference type="Google" id="ProtNLM"/>
    </source>
</evidence>
<comment type="caution">
    <text evidence="3">The sequence shown here is derived from an EMBL/GenBank/DDBJ whole genome shotgun (WGS) entry which is preliminary data.</text>
</comment>
<evidence type="ECO:0000256" key="1">
    <source>
        <dbReference type="SAM" id="MobiDB-lite"/>
    </source>
</evidence>
<evidence type="ECO:0000256" key="2">
    <source>
        <dbReference type="SAM" id="SignalP"/>
    </source>
</evidence>
<feature type="compositionally biased region" description="Polar residues" evidence="1">
    <location>
        <begin position="65"/>
        <end position="82"/>
    </location>
</feature>
<keyword evidence="2" id="KW-0732">Signal</keyword>
<accession>A0A9D3VGI9</accession>
<feature type="signal peptide" evidence="2">
    <location>
        <begin position="1"/>
        <end position="16"/>
    </location>
</feature>
<feature type="region of interest" description="Disordered" evidence="1">
    <location>
        <begin position="65"/>
        <end position="100"/>
    </location>
</feature>
<keyword evidence="4" id="KW-1185">Reference proteome</keyword>